<organism evidence="11 12">
    <name type="scientific">Hyalangium rubrum</name>
    <dbReference type="NCBI Taxonomy" id="3103134"/>
    <lineage>
        <taxon>Bacteria</taxon>
        <taxon>Pseudomonadati</taxon>
        <taxon>Myxococcota</taxon>
        <taxon>Myxococcia</taxon>
        <taxon>Myxococcales</taxon>
        <taxon>Cystobacterineae</taxon>
        <taxon>Archangiaceae</taxon>
        <taxon>Hyalangium</taxon>
    </lineage>
</organism>
<keyword evidence="7" id="KW-0256">Endoplasmic reticulum</keyword>
<keyword evidence="9 10" id="KW-0472">Membrane</keyword>
<evidence type="ECO:0000313" key="11">
    <source>
        <dbReference type="EMBL" id="MDY7232761.1"/>
    </source>
</evidence>
<keyword evidence="6 10" id="KW-0812">Transmembrane</keyword>
<feature type="transmembrane region" description="Helical" evidence="10">
    <location>
        <begin position="12"/>
        <end position="34"/>
    </location>
</feature>
<dbReference type="EC" id="2.4.-.-" evidence="11"/>
<keyword evidence="5 11" id="KW-0808">Transferase</keyword>
<keyword evidence="3" id="KW-0337">GPI-anchor biosynthesis</keyword>
<comment type="subcellular location">
    <subcellularLocation>
        <location evidence="1">Endoplasmic reticulum membrane</location>
        <topology evidence="1">Multi-pass membrane protein</topology>
    </subcellularLocation>
</comment>
<feature type="transmembrane region" description="Helical" evidence="10">
    <location>
        <begin position="98"/>
        <end position="121"/>
    </location>
</feature>
<evidence type="ECO:0000256" key="7">
    <source>
        <dbReference type="ARBA" id="ARBA00022824"/>
    </source>
</evidence>
<feature type="transmembrane region" description="Helical" evidence="10">
    <location>
        <begin position="171"/>
        <end position="198"/>
    </location>
</feature>
<evidence type="ECO:0000256" key="5">
    <source>
        <dbReference type="ARBA" id="ARBA00022679"/>
    </source>
</evidence>
<evidence type="ECO:0000256" key="8">
    <source>
        <dbReference type="ARBA" id="ARBA00022989"/>
    </source>
</evidence>
<comment type="caution">
    <text evidence="11">The sequence shown here is derived from an EMBL/GenBank/DDBJ whole genome shotgun (WGS) entry which is preliminary data.</text>
</comment>
<protein>
    <submittedName>
        <fullName evidence="11">Glycosyltransferase family 39 protein</fullName>
        <ecNumber evidence="11">2.4.-.-</ecNumber>
    </submittedName>
</protein>
<dbReference type="InterPro" id="IPR007315">
    <property type="entry name" value="PIG-V/Gpi18"/>
</dbReference>
<dbReference type="EMBL" id="JAXIVS010000023">
    <property type="protein sequence ID" value="MDY7232761.1"/>
    <property type="molecule type" value="Genomic_DNA"/>
</dbReference>
<keyword evidence="8 10" id="KW-1133">Transmembrane helix</keyword>
<feature type="transmembrane region" description="Helical" evidence="10">
    <location>
        <begin position="273"/>
        <end position="292"/>
    </location>
</feature>
<feature type="transmembrane region" description="Helical" evidence="10">
    <location>
        <begin position="299"/>
        <end position="322"/>
    </location>
</feature>
<dbReference type="PANTHER" id="PTHR12468">
    <property type="entry name" value="GPI MANNOSYLTRANSFERASE 2"/>
    <property type="match status" value="1"/>
</dbReference>
<evidence type="ECO:0000256" key="1">
    <source>
        <dbReference type="ARBA" id="ARBA00004477"/>
    </source>
</evidence>
<evidence type="ECO:0000256" key="6">
    <source>
        <dbReference type="ARBA" id="ARBA00022692"/>
    </source>
</evidence>
<dbReference type="Proteomes" id="UP001291309">
    <property type="component" value="Unassembled WGS sequence"/>
</dbReference>
<proteinExistence type="predicted"/>
<sequence length="368" mass="41416">MNAPWMEKYRWMRFPLAVFAMSRVAIVLLSHWGLRIDPRLHRGAAILDHPGVDSLCWWDCGWFVRIAQLGYQDPLWSNFFPLFPLLGRWLHQLTGMPLPYALVLWANLFGAAGLVVTYRLFEALEGESVARTGVALLAAWPFSFFHATGYPESLMFLTSVTAIYLALRGRHLWAGVVLGVGILGRHLTVVAGLSLLVMQLLERGRKPLRFVFHPAFLGLVLPFVVAGTYSVFLAYRFGDPLAFLHARSEGWGEGAWYGLGQYFSDTSRWEPQIHAYVVLSAIPGVGALALLSRRQWWGLAGFGVGLMIALWCIGLLGLGRYTQACWPAFLPMAYLLEKYPDFRTPVITAFAMLQGLFLFLFTHSYPIN</sequence>
<keyword evidence="12" id="KW-1185">Reference proteome</keyword>
<accession>A0ABU5HH19</accession>
<gene>
    <name evidence="11" type="ORF">SYV04_40620</name>
</gene>
<evidence type="ECO:0000256" key="4">
    <source>
        <dbReference type="ARBA" id="ARBA00022676"/>
    </source>
</evidence>
<reference evidence="11 12" key="1">
    <citation type="submission" date="2023-12" db="EMBL/GenBank/DDBJ databases">
        <title>the genome sequence of Hyalangium sp. s54d21.</title>
        <authorList>
            <person name="Zhang X."/>
        </authorList>
    </citation>
    <scope>NUCLEOTIDE SEQUENCE [LARGE SCALE GENOMIC DNA]</scope>
    <source>
        <strain evidence="12">s54d21</strain>
    </source>
</reference>
<evidence type="ECO:0000256" key="3">
    <source>
        <dbReference type="ARBA" id="ARBA00022502"/>
    </source>
</evidence>
<dbReference type="PANTHER" id="PTHR12468:SF2">
    <property type="entry name" value="GPI MANNOSYLTRANSFERASE 2"/>
    <property type="match status" value="1"/>
</dbReference>
<evidence type="ECO:0000313" key="12">
    <source>
        <dbReference type="Proteomes" id="UP001291309"/>
    </source>
</evidence>
<name>A0ABU5HH19_9BACT</name>
<evidence type="ECO:0000256" key="10">
    <source>
        <dbReference type="SAM" id="Phobius"/>
    </source>
</evidence>
<evidence type="ECO:0000256" key="9">
    <source>
        <dbReference type="ARBA" id="ARBA00023136"/>
    </source>
</evidence>
<feature type="transmembrane region" description="Helical" evidence="10">
    <location>
        <begin position="342"/>
        <end position="361"/>
    </location>
</feature>
<feature type="transmembrane region" description="Helical" evidence="10">
    <location>
        <begin position="210"/>
        <end position="235"/>
    </location>
</feature>
<feature type="transmembrane region" description="Helical" evidence="10">
    <location>
        <begin position="133"/>
        <end position="151"/>
    </location>
</feature>
<dbReference type="GO" id="GO:0016757">
    <property type="term" value="F:glycosyltransferase activity"/>
    <property type="evidence" value="ECO:0007669"/>
    <property type="project" value="UniProtKB-KW"/>
</dbReference>
<comment type="pathway">
    <text evidence="2">Glycolipid biosynthesis; glycosylphosphatidylinositol-anchor biosynthesis.</text>
</comment>
<keyword evidence="4 11" id="KW-0328">Glycosyltransferase</keyword>
<evidence type="ECO:0000256" key="2">
    <source>
        <dbReference type="ARBA" id="ARBA00004687"/>
    </source>
</evidence>